<organism evidence="2 3">
    <name type="scientific">Salinivibrio sharmensis</name>
    <dbReference type="NCBI Taxonomy" id="390883"/>
    <lineage>
        <taxon>Bacteria</taxon>
        <taxon>Pseudomonadati</taxon>
        <taxon>Pseudomonadota</taxon>
        <taxon>Gammaproteobacteria</taxon>
        <taxon>Vibrionales</taxon>
        <taxon>Vibrionaceae</taxon>
        <taxon>Salinivibrio</taxon>
    </lineage>
</organism>
<evidence type="ECO:0000259" key="1">
    <source>
        <dbReference type="Pfam" id="PF13460"/>
    </source>
</evidence>
<evidence type="ECO:0000313" key="3">
    <source>
        <dbReference type="Proteomes" id="UP000188627"/>
    </source>
</evidence>
<dbReference type="SUPFAM" id="SSF51735">
    <property type="entry name" value="NAD(P)-binding Rossmann-fold domains"/>
    <property type="match status" value="1"/>
</dbReference>
<accession>A0ABX3KDP3</accession>
<comment type="caution">
    <text evidence="2">The sequence shown here is derived from an EMBL/GenBank/DDBJ whole genome shotgun (WGS) entry which is preliminary data.</text>
</comment>
<protein>
    <submittedName>
        <fullName evidence="2">NAD-dependent dehydratase</fullName>
    </submittedName>
</protein>
<gene>
    <name evidence="2" type="ORF">BZG74_11820</name>
</gene>
<evidence type="ECO:0000313" key="2">
    <source>
        <dbReference type="EMBL" id="OOE87040.1"/>
    </source>
</evidence>
<dbReference type="PANTHER" id="PTHR43355:SF2">
    <property type="entry name" value="FLAVIN REDUCTASE (NADPH)"/>
    <property type="match status" value="1"/>
</dbReference>
<dbReference type="InterPro" id="IPR016040">
    <property type="entry name" value="NAD(P)-bd_dom"/>
</dbReference>
<reference evidence="3" key="1">
    <citation type="submission" date="2017-01" db="EMBL/GenBank/DDBJ databases">
        <title>Draft genome of the species Salinivibrio sharmensis.</title>
        <authorList>
            <person name="Lopez-Hermoso C."/>
            <person name="De La Haba R."/>
            <person name="Sanchez-Porro C."/>
            <person name="Ventosa A."/>
        </authorList>
    </citation>
    <scope>NUCLEOTIDE SEQUENCE [LARGE SCALE GENOMIC DNA]</scope>
    <source>
        <strain evidence="3">CBH463</strain>
    </source>
</reference>
<dbReference type="Proteomes" id="UP000188627">
    <property type="component" value="Unassembled WGS sequence"/>
</dbReference>
<dbReference type="PANTHER" id="PTHR43355">
    <property type="entry name" value="FLAVIN REDUCTASE (NADPH)"/>
    <property type="match status" value="1"/>
</dbReference>
<dbReference type="Pfam" id="PF13460">
    <property type="entry name" value="NAD_binding_10"/>
    <property type="match status" value="1"/>
</dbReference>
<sequence>MKIAIIGATGWIGSQIVEEALHRGHEVIALVRQPEKVTRDDVEVRQFDLLNNHHSVQQAVADADAVIAAVGGRAAGNHEMVANSAKRLIDELPGANVKRLLWVGGAGSLEVSPGVELVSLPDFPDAYKAEALAQGDALKVFREHAHTLDWTFISPAAEIFPGDKIGRYRVGADTLLTDDHGDSKISVADYAIAMIDELESGAHRRQRIGVAY</sequence>
<dbReference type="EMBL" id="MUFC01000012">
    <property type="protein sequence ID" value="OOE87040.1"/>
    <property type="molecule type" value="Genomic_DNA"/>
</dbReference>
<feature type="domain" description="NAD(P)-binding" evidence="1">
    <location>
        <begin position="7"/>
        <end position="197"/>
    </location>
</feature>
<keyword evidence="3" id="KW-1185">Reference proteome</keyword>
<proteinExistence type="predicted"/>
<dbReference type="InterPro" id="IPR036291">
    <property type="entry name" value="NAD(P)-bd_dom_sf"/>
</dbReference>
<name>A0ABX3KDP3_9GAMM</name>
<dbReference type="RefSeq" id="WP_077772779.1">
    <property type="nucleotide sequence ID" value="NZ_MUFC01000012.1"/>
</dbReference>
<dbReference type="InterPro" id="IPR051606">
    <property type="entry name" value="Polyketide_Oxido-like"/>
</dbReference>
<dbReference type="Gene3D" id="3.40.50.720">
    <property type="entry name" value="NAD(P)-binding Rossmann-like Domain"/>
    <property type="match status" value="1"/>
</dbReference>